<evidence type="ECO:0000256" key="2">
    <source>
        <dbReference type="ARBA" id="ARBA00023242"/>
    </source>
</evidence>
<comment type="subcellular location">
    <subcellularLocation>
        <location evidence="1 3">Nucleus</location>
    </subcellularLocation>
</comment>
<dbReference type="SMART" id="SM00509">
    <property type="entry name" value="TFS2N"/>
    <property type="match status" value="1"/>
</dbReference>
<feature type="compositionally biased region" description="Polar residues" evidence="4">
    <location>
        <begin position="206"/>
        <end position="217"/>
    </location>
</feature>
<dbReference type="InterPro" id="IPR035441">
    <property type="entry name" value="TFIIS/LEDGF_dom_sf"/>
</dbReference>
<dbReference type="Proteomes" id="UP000322667">
    <property type="component" value="Chromosome A05"/>
</dbReference>
<keyword evidence="2 3" id="KW-0539">Nucleus</keyword>
<dbReference type="InterPro" id="IPR017923">
    <property type="entry name" value="TFIIS_N"/>
</dbReference>
<dbReference type="InterPro" id="IPR044790">
    <property type="entry name" value="MD26C-like"/>
</dbReference>
<feature type="domain" description="TFIIS N-terminal" evidence="5">
    <location>
        <begin position="111"/>
        <end position="185"/>
    </location>
</feature>
<evidence type="ECO:0000313" key="7">
    <source>
        <dbReference type="Proteomes" id="UP000322667"/>
    </source>
</evidence>
<accession>A0A5D2QS64</accession>
<gene>
    <name evidence="6" type="ORF">ES332_A05G451000v1</name>
</gene>
<dbReference type="Pfam" id="PF08711">
    <property type="entry name" value="Med26"/>
    <property type="match status" value="1"/>
</dbReference>
<evidence type="ECO:0000256" key="1">
    <source>
        <dbReference type="ARBA" id="ARBA00004123"/>
    </source>
</evidence>
<proteinExistence type="predicted"/>
<feature type="region of interest" description="Disordered" evidence="4">
    <location>
        <begin position="189"/>
        <end position="284"/>
    </location>
</feature>
<dbReference type="InterPro" id="IPR003617">
    <property type="entry name" value="TFIIS/CRSP70_N_sub"/>
</dbReference>
<dbReference type="SUPFAM" id="SSF47676">
    <property type="entry name" value="Conserved domain common to transcription factors TFIIS, elongin A, CRSP70"/>
    <property type="match status" value="1"/>
</dbReference>
<dbReference type="EMBL" id="CM017614">
    <property type="protein sequence ID" value="TYI31437.1"/>
    <property type="molecule type" value="Genomic_DNA"/>
</dbReference>
<feature type="compositionally biased region" description="Polar residues" evidence="4">
    <location>
        <begin position="227"/>
        <end position="237"/>
    </location>
</feature>
<feature type="region of interest" description="Disordered" evidence="4">
    <location>
        <begin position="70"/>
        <end position="103"/>
    </location>
</feature>
<dbReference type="GO" id="GO:0005634">
    <property type="term" value="C:nucleus"/>
    <property type="evidence" value="ECO:0007669"/>
    <property type="project" value="UniProtKB-SubCell"/>
</dbReference>
<dbReference type="AlphaFoldDB" id="A0A5D2QS64"/>
<evidence type="ECO:0000256" key="3">
    <source>
        <dbReference type="PROSITE-ProRule" id="PRU00649"/>
    </source>
</evidence>
<name>A0A5D2QS64_GOSTO</name>
<evidence type="ECO:0000259" key="5">
    <source>
        <dbReference type="PROSITE" id="PS51319"/>
    </source>
</evidence>
<protein>
    <recommendedName>
        <fullName evidence="5">TFIIS N-terminal domain-containing protein</fullName>
    </recommendedName>
</protein>
<dbReference type="PANTHER" id="PTHR47210:SF1">
    <property type="entry name" value="MEDIATOR OF RNA POLYMERASE II TRANSCRIPTION SUBUNIT 26C-RELATED"/>
    <property type="match status" value="1"/>
</dbReference>
<feature type="compositionally biased region" description="Basic and acidic residues" evidence="4">
    <location>
        <begin position="271"/>
        <end position="284"/>
    </location>
</feature>
<dbReference type="Gene3D" id="1.20.930.10">
    <property type="entry name" value="Conserved domain common to transcription factors TFIIS, elongin A, CRSP70"/>
    <property type="match status" value="1"/>
</dbReference>
<feature type="compositionally biased region" description="Basic and acidic residues" evidence="4">
    <location>
        <begin position="238"/>
        <end position="258"/>
    </location>
</feature>
<dbReference type="CDD" id="cd00183">
    <property type="entry name" value="TFIIS_I"/>
    <property type="match status" value="1"/>
</dbReference>
<evidence type="ECO:0000313" key="6">
    <source>
        <dbReference type="EMBL" id="TYI31437.1"/>
    </source>
</evidence>
<dbReference type="PROSITE" id="PS51319">
    <property type="entry name" value="TFIIS_N"/>
    <property type="match status" value="1"/>
</dbReference>
<evidence type="ECO:0000256" key="4">
    <source>
        <dbReference type="SAM" id="MobiDB-lite"/>
    </source>
</evidence>
<dbReference type="PANTHER" id="PTHR47210">
    <property type="entry name" value="MEDIATOR OF RNA POLYMERASE II TRANSCRIPTION SUBUNIT 26C-RELATED"/>
    <property type="match status" value="1"/>
</dbReference>
<organism evidence="6 7">
    <name type="scientific">Gossypium tomentosum</name>
    <name type="common">Hawaiian cotton</name>
    <name type="synonym">Gossypium sandvicense</name>
    <dbReference type="NCBI Taxonomy" id="34277"/>
    <lineage>
        <taxon>Eukaryota</taxon>
        <taxon>Viridiplantae</taxon>
        <taxon>Streptophyta</taxon>
        <taxon>Embryophyta</taxon>
        <taxon>Tracheophyta</taxon>
        <taxon>Spermatophyta</taxon>
        <taxon>Magnoliopsida</taxon>
        <taxon>eudicotyledons</taxon>
        <taxon>Gunneridae</taxon>
        <taxon>Pentapetalae</taxon>
        <taxon>rosids</taxon>
        <taxon>malvids</taxon>
        <taxon>Malvales</taxon>
        <taxon>Malvaceae</taxon>
        <taxon>Malvoideae</taxon>
        <taxon>Gossypium</taxon>
    </lineage>
</organism>
<sequence length="412" mass="46919">MDLDDFRSVLETAGVDVWTFIDTAILVASLDYGQEFKQRRDGIVERLYATSMVTRCKSCDFGERSNVYQVNKEDSPHEGKGGGKGSPFTPHSENEDDDMDPYGGLFDDEQKRVLEIKERLELPDQSEDSLVDLLQSLADMDITFQALKETDIGRHVNKLRKHSSNDVRRLVKQLVRKWKEIVDEWVRVNQPGEPEPAGLMAADGDSPQQKLPQNGRQQVPDFAYSPNPHNGSFGSEKNNSEPERKPKPIPPSRKDPPPRHTHSTPPQNVQRQREQKESNFDSERLASARKRLQESYKEAENAKKQRTVQVMDIHELPKPKNAFFAKNKGGGSQGRHCFLCSSPSTCFPLCRKLLLSDFILWDFSLKAECLGKQDFLHQQTPNHNSLQEQKEKNKKKISNLHPPLSTFLSSLT</sequence>
<reference evidence="6 7" key="1">
    <citation type="submission" date="2019-07" db="EMBL/GenBank/DDBJ databases">
        <title>WGS assembly of Gossypium tomentosum.</title>
        <authorList>
            <person name="Chen Z.J."/>
            <person name="Sreedasyam A."/>
            <person name="Ando A."/>
            <person name="Song Q."/>
            <person name="De L."/>
            <person name="Hulse-Kemp A."/>
            <person name="Ding M."/>
            <person name="Ye W."/>
            <person name="Kirkbride R."/>
            <person name="Jenkins J."/>
            <person name="Plott C."/>
            <person name="Lovell J."/>
            <person name="Lin Y.-M."/>
            <person name="Vaughn R."/>
            <person name="Liu B."/>
            <person name="Li W."/>
            <person name="Simpson S."/>
            <person name="Scheffler B."/>
            <person name="Saski C."/>
            <person name="Grover C."/>
            <person name="Hu G."/>
            <person name="Conover J."/>
            <person name="Carlson J."/>
            <person name="Shu S."/>
            <person name="Boston L."/>
            <person name="Williams M."/>
            <person name="Peterson D."/>
            <person name="Mcgee K."/>
            <person name="Jones D."/>
            <person name="Wendel J."/>
            <person name="Stelly D."/>
            <person name="Grimwood J."/>
            <person name="Schmutz J."/>
        </authorList>
    </citation>
    <scope>NUCLEOTIDE SEQUENCE [LARGE SCALE GENOMIC DNA]</scope>
    <source>
        <strain evidence="6">7179.01</strain>
    </source>
</reference>
<keyword evidence="7" id="KW-1185">Reference proteome</keyword>
<feature type="compositionally biased region" description="Basic and acidic residues" evidence="4">
    <location>
        <begin position="71"/>
        <end position="81"/>
    </location>
</feature>